<keyword evidence="5" id="KW-0411">Iron-sulfur</keyword>
<reference evidence="9 10" key="1">
    <citation type="submission" date="2024-01" db="EMBL/GenBank/DDBJ databases">
        <title>The genome of the rayed Mediterranean limpet Patella caerulea (Linnaeus, 1758).</title>
        <authorList>
            <person name="Anh-Thu Weber A."/>
            <person name="Halstead-Nussloch G."/>
        </authorList>
    </citation>
    <scope>NUCLEOTIDE SEQUENCE [LARGE SCALE GENOMIC DNA]</scope>
    <source>
        <strain evidence="9">AATW-2023a</strain>
        <tissue evidence="9">Whole specimen</tissue>
    </source>
</reference>
<dbReference type="InterPro" id="IPR015324">
    <property type="entry name" value="Ribosomal_Rsm22-like"/>
</dbReference>
<evidence type="ECO:0000256" key="8">
    <source>
        <dbReference type="SAM" id="MobiDB-lite"/>
    </source>
</evidence>
<feature type="compositionally biased region" description="Polar residues" evidence="8">
    <location>
        <begin position="477"/>
        <end position="494"/>
    </location>
</feature>
<dbReference type="GO" id="GO:0003735">
    <property type="term" value="F:structural constituent of ribosome"/>
    <property type="evidence" value="ECO:0007669"/>
    <property type="project" value="TreeGrafter"/>
</dbReference>
<evidence type="ECO:0000313" key="9">
    <source>
        <dbReference type="EMBL" id="KAK6185958.1"/>
    </source>
</evidence>
<dbReference type="Gene3D" id="3.40.50.150">
    <property type="entry name" value="Vaccinia Virus protein VP39"/>
    <property type="match status" value="1"/>
</dbReference>
<gene>
    <name evidence="9" type="ORF">SNE40_008085</name>
</gene>
<keyword evidence="6" id="KW-0496">Mitochondrion</keyword>
<sequence>MSAPLCDMFMKNVCKFCNVRSHIQRQVGRCRFKHDGHHSVIKVDEQAMDKMEKGGITFKKHPGLIGLRTVKIPAELEKAIDVTIENYPLSNLREKAKTLFRYLQSRREPVEQSVFNAKLMEIEEEIKKKANVNVEELDETGKEKYENEMRKKITKRVKQLIYHWQPMKYDAPKAIQYLVARTAADYSSILHCLKEIKNKDPEFEPRAIYDFGSGVGTTVWAANKIWNTGVFEYYCVDKSSEMNTLARLLLQDGQEQKNMRISGVYFRNFSPSDNLNKFNIVVCANTLMDLSSSDERHDLIEKLWNMTEDYLVLIEKGGYSGFRLINEARNLLLSKSADEDNPSLGHVFSPCSHDKPCPKLKDRNSPCFFETKYTPLKQFEPSGTAQKEWFSYLIFKTGPRKQGIVWPRIIQQVKKPSRHTHCHLCCPDGTLRHVVISDAKHGKGLYKCSRYSQWGDQLPAIIVPQSDESDEKSQQSNTETHISSENIDNDNLISSHERVVLTSSEQPSGELTEHKDSHVKNNQSVRTNDEQSESRDIPDYNLTNS</sequence>
<keyword evidence="3" id="KW-0809">Transit peptide</keyword>
<proteinExistence type="predicted"/>
<evidence type="ECO:0000313" key="10">
    <source>
        <dbReference type="Proteomes" id="UP001347796"/>
    </source>
</evidence>
<dbReference type="SUPFAM" id="SSF53335">
    <property type="entry name" value="S-adenosyl-L-methionine-dependent methyltransferases"/>
    <property type="match status" value="1"/>
</dbReference>
<keyword evidence="10" id="KW-1185">Reference proteome</keyword>
<evidence type="ECO:0000256" key="2">
    <source>
        <dbReference type="ARBA" id="ARBA00022723"/>
    </source>
</evidence>
<comment type="function">
    <text evidence="7">Mitochondrial ribosome (mitoribosome) assembly factor. Binds at the interface of the head and body domains of the mitochondrial small ribosomal subunit (mt-SSU), occluding the mRNA channel and preventing compaction of the head domain towards the body. Probable inactive methyltransferase: retains the characteristic folding and ability to bind S-adenosyl-L-methionine, but it probably lost its methyltransferase activity.</text>
</comment>
<evidence type="ECO:0000256" key="6">
    <source>
        <dbReference type="ARBA" id="ARBA00023128"/>
    </source>
</evidence>
<dbReference type="Pfam" id="PF09243">
    <property type="entry name" value="Rsm22"/>
    <property type="match status" value="1"/>
</dbReference>
<evidence type="ECO:0000256" key="7">
    <source>
        <dbReference type="ARBA" id="ARBA00045681"/>
    </source>
</evidence>
<evidence type="ECO:0000256" key="3">
    <source>
        <dbReference type="ARBA" id="ARBA00022946"/>
    </source>
</evidence>
<dbReference type="PANTHER" id="PTHR13184:SF5">
    <property type="entry name" value="METHYLTRANSFERASE-LIKE PROTEIN 17, MITOCHONDRIAL"/>
    <property type="match status" value="1"/>
</dbReference>
<keyword evidence="4" id="KW-0408">Iron</keyword>
<dbReference type="GO" id="GO:0006412">
    <property type="term" value="P:translation"/>
    <property type="evidence" value="ECO:0007669"/>
    <property type="project" value="InterPro"/>
</dbReference>
<organism evidence="9 10">
    <name type="scientific">Patella caerulea</name>
    <name type="common">Rayed Mediterranean limpet</name>
    <dbReference type="NCBI Taxonomy" id="87958"/>
    <lineage>
        <taxon>Eukaryota</taxon>
        <taxon>Metazoa</taxon>
        <taxon>Spiralia</taxon>
        <taxon>Lophotrochozoa</taxon>
        <taxon>Mollusca</taxon>
        <taxon>Gastropoda</taxon>
        <taxon>Patellogastropoda</taxon>
        <taxon>Patelloidea</taxon>
        <taxon>Patellidae</taxon>
        <taxon>Patella</taxon>
    </lineage>
</organism>
<protein>
    <recommendedName>
        <fullName evidence="11">Methyltransferase-like protein 17, mitochondrial</fullName>
    </recommendedName>
</protein>
<feature type="compositionally biased region" description="Basic and acidic residues" evidence="8">
    <location>
        <begin position="527"/>
        <end position="538"/>
    </location>
</feature>
<dbReference type="InterPro" id="IPR029063">
    <property type="entry name" value="SAM-dependent_MTases_sf"/>
</dbReference>
<dbReference type="GO" id="GO:0008168">
    <property type="term" value="F:methyltransferase activity"/>
    <property type="evidence" value="ECO:0007669"/>
    <property type="project" value="InterPro"/>
</dbReference>
<evidence type="ECO:0000256" key="4">
    <source>
        <dbReference type="ARBA" id="ARBA00023004"/>
    </source>
</evidence>
<comment type="subcellular location">
    <subcellularLocation>
        <location evidence="1">Mitochondrion</location>
    </subcellularLocation>
</comment>
<name>A0AAN8K4W2_PATCE</name>
<dbReference type="InterPro" id="IPR052571">
    <property type="entry name" value="Mt_RNA_Methyltransferase"/>
</dbReference>
<accession>A0AAN8K4W2</accession>
<dbReference type="GO" id="GO:0051536">
    <property type="term" value="F:iron-sulfur cluster binding"/>
    <property type="evidence" value="ECO:0007669"/>
    <property type="project" value="UniProtKB-KW"/>
</dbReference>
<comment type="caution">
    <text evidence="9">The sequence shown here is derived from an EMBL/GenBank/DDBJ whole genome shotgun (WGS) entry which is preliminary data.</text>
</comment>
<keyword evidence="2" id="KW-0479">Metal-binding</keyword>
<feature type="region of interest" description="Disordered" evidence="8">
    <location>
        <begin position="466"/>
        <end position="545"/>
    </location>
</feature>
<evidence type="ECO:0008006" key="11">
    <source>
        <dbReference type="Google" id="ProtNLM"/>
    </source>
</evidence>
<evidence type="ECO:0000256" key="1">
    <source>
        <dbReference type="ARBA" id="ARBA00004173"/>
    </source>
</evidence>
<dbReference type="GO" id="GO:0005763">
    <property type="term" value="C:mitochondrial small ribosomal subunit"/>
    <property type="evidence" value="ECO:0007669"/>
    <property type="project" value="TreeGrafter"/>
</dbReference>
<dbReference type="PANTHER" id="PTHR13184">
    <property type="entry name" value="37S RIBOSOMAL PROTEIN S22"/>
    <property type="match status" value="1"/>
</dbReference>
<dbReference type="EMBL" id="JAZGQO010000006">
    <property type="protein sequence ID" value="KAK6185958.1"/>
    <property type="molecule type" value="Genomic_DNA"/>
</dbReference>
<dbReference type="Proteomes" id="UP001347796">
    <property type="component" value="Unassembled WGS sequence"/>
</dbReference>
<evidence type="ECO:0000256" key="5">
    <source>
        <dbReference type="ARBA" id="ARBA00023014"/>
    </source>
</evidence>
<dbReference type="AlphaFoldDB" id="A0AAN8K4W2"/>
<dbReference type="GO" id="GO:0046872">
    <property type="term" value="F:metal ion binding"/>
    <property type="evidence" value="ECO:0007669"/>
    <property type="project" value="UniProtKB-KW"/>
</dbReference>